<dbReference type="PANTHER" id="PTHR14209">
    <property type="entry name" value="ISOAMYL ACETATE-HYDROLYZING ESTERASE 1"/>
    <property type="match status" value="1"/>
</dbReference>
<keyword evidence="2" id="KW-0378">Hydrolase</keyword>
<dbReference type="OrthoDB" id="671439at2759"/>
<reference evidence="5 8" key="3">
    <citation type="submission" date="2020-05" db="EMBL/GenBank/DDBJ databases">
        <title>Vigna angularis (adzuki bean) Var. LongXiaoDou No. 4 denovo assembly.</title>
        <authorList>
            <person name="Xiang H."/>
        </authorList>
    </citation>
    <scope>NUCLEOTIDE SEQUENCE [LARGE SCALE GENOMIC DNA]</scope>
    <source>
        <tissue evidence="5">Leaf</tissue>
    </source>
</reference>
<proteinExistence type="inferred from homology"/>
<reference evidence="6" key="2">
    <citation type="submission" date="2015-02" db="EMBL/GenBank/DDBJ databases">
        <authorList>
            <person name="Chooi Y.-H."/>
        </authorList>
    </citation>
    <scope>NUCLEOTIDE SEQUENCE</scope>
    <source>
        <tissue evidence="6">Seedling</tissue>
    </source>
</reference>
<feature type="domain" description="SGNH hydrolase-type esterase" evidence="4">
    <location>
        <begin position="13"/>
        <end position="196"/>
    </location>
</feature>
<comment type="similarity">
    <text evidence="1">Belongs to the 'GDSL' lipolytic enzyme family.</text>
</comment>
<protein>
    <submittedName>
        <fullName evidence="5">GDSL esterase/lipase</fullName>
    </submittedName>
</protein>
<dbReference type="EMBL" id="JABFOF010000002">
    <property type="protein sequence ID" value="KAG2404660.1"/>
    <property type="molecule type" value="Genomic_DNA"/>
</dbReference>
<name>A0A0L9U3U1_PHAAN</name>
<evidence type="ECO:0000313" key="6">
    <source>
        <dbReference type="EMBL" id="KOM37483.1"/>
    </source>
</evidence>
<keyword evidence="3" id="KW-0443">Lipid metabolism</keyword>
<dbReference type="Gramene" id="KOM37483">
    <property type="protein sequence ID" value="KOM37483"/>
    <property type="gene ID" value="LR48_Vigan03g086500"/>
</dbReference>
<sequence length="255" mass="28903">MVGPARPLFVLSGSSIVQLSYSQQGWGAILAHLYARKADVILRGYSGWNSRRAVQVLDEIFPKNATEQPSLIIVYFGGNDSLLPHPSGRGQHVPLQEYIENMRKIGTHVKSLSKKTRIIFLTAPPVNEAHLTGYSVLPGQQLRTNESCRIYSEACLELCREMNINAIDLWTLLQNRDDWRDVYFTEDGIHLAAEGSHVVVKEILKMIKEAEWEPSLQWRSMPTEYGEDSPYDPIGPDGSNVNVSNWTFLETMQWE</sequence>
<reference evidence="7" key="1">
    <citation type="journal article" date="2015" name="Proc. Natl. Acad. Sci. U.S.A.">
        <title>Genome sequencing of adzuki bean (Vigna angularis) provides insight into high starch and low fat accumulation and domestication.</title>
        <authorList>
            <person name="Yang K."/>
            <person name="Tian Z."/>
            <person name="Chen C."/>
            <person name="Luo L."/>
            <person name="Zhao B."/>
            <person name="Wang Z."/>
            <person name="Yu L."/>
            <person name="Li Y."/>
            <person name="Sun Y."/>
            <person name="Li W."/>
            <person name="Chen Y."/>
            <person name="Li Y."/>
            <person name="Zhang Y."/>
            <person name="Ai D."/>
            <person name="Zhao J."/>
            <person name="Shang C."/>
            <person name="Ma Y."/>
            <person name="Wu B."/>
            <person name="Wang M."/>
            <person name="Gao L."/>
            <person name="Sun D."/>
            <person name="Zhang P."/>
            <person name="Guo F."/>
            <person name="Wang W."/>
            <person name="Li Y."/>
            <person name="Wang J."/>
            <person name="Varshney R.K."/>
            <person name="Wang J."/>
            <person name="Ling H.Q."/>
            <person name="Wan P."/>
        </authorList>
    </citation>
    <scope>NUCLEOTIDE SEQUENCE</scope>
    <source>
        <strain evidence="7">cv. Jingnong 6</strain>
    </source>
</reference>
<dbReference type="KEGG" id="var:108327833"/>
<dbReference type="SUPFAM" id="SSF52266">
    <property type="entry name" value="SGNH hydrolase"/>
    <property type="match status" value="1"/>
</dbReference>
<evidence type="ECO:0000256" key="2">
    <source>
        <dbReference type="ARBA" id="ARBA00022801"/>
    </source>
</evidence>
<evidence type="ECO:0000256" key="1">
    <source>
        <dbReference type="ARBA" id="ARBA00008668"/>
    </source>
</evidence>
<dbReference type="Gene3D" id="3.40.50.1110">
    <property type="entry name" value="SGNH hydrolase"/>
    <property type="match status" value="1"/>
</dbReference>
<dbReference type="Pfam" id="PF13472">
    <property type="entry name" value="Lipase_GDSL_2"/>
    <property type="match status" value="1"/>
</dbReference>
<evidence type="ECO:0000313" key="5">
    <source>
        <dbReference type="EMBL" id="KAG2404660.1"/>
    </source>
</evidence>
<dbReference type="Proteomes" id="UP000743370">
    <property type="component" value="Unassembled WGS sequence"/>
</dbReference>
<dbReference type="Proteomes" id="UP000053144">
    <property type="component" value="Chromosome 3"/>
</dbReference>
<dbReference type="PANTHER" id="PTHR14209:SF38">
    <property type="entry name" value="GDSL-LIKE LIPASE_ACYLHYDROLASE"/>
    <property type="match status" value="1"/>
</dbReference>
<dbReference type="GO" id="GO:0016042">
    <property type="term" value="P:lipid catabolic process"/>
    <property type="evidence" value="ECO:0007669"/>
    <property type="project" value="UniProtKB-KW"/>
</dbReference>
<dbReference type="CDD" id="cd01838">
    <property type="entry name" value="Isoamyl_acetate_hydrolase_like"/>
    <property type="match status" value="1"/>
</dbReference>
<keyword evidence="3" id="KW-0442">Lipid degradation</keyword>
<dbReference type="EMBL" id="CM003373">
    <property type="protein sequence ID" value="KOM37483.1"/>
    <property type="molecule type" value="Genomic_DNA"/>
</dbReference>
<dbReference type="AlphaFoldDB" id="A0A0L9U3U1"/>
<dbReference type="InterPro" id="IPR013830">
    <property type="entry name" value="SGNH_hydro"/>
</dbReference>
<evidence type="ECO:0000313" key="7">
    <source>
        <dbReference type="Proteomes" id="UP000053144"/>
    </source>
</evidence>
<gene>
    <name evidence="5" type="ORF">HKW66_Vig0115820</name>
    <name evidence="6" type="ORF">LR48_Vigan03g086500</name>
</gene>
<organism evidence="6 7">
    <name type="scientific">Phaseolus angularis</name>
    <name type="common">Azuki bean</name>
    <name type="synonym">Vigna angularis</name>
    <dbReference type="NCBI Taxonomy" id="3914"/>
    <lineage>
        <taxon>Eukaryota</taxon>
        <taxon>Viridiplantae</taxon>
        <taxon>Streptophyta</taxon>
        <taxon>Embryophyta</taxon>
        <taxon>Tracheophyta</taxon>
        <taxon>Spermatophyta</taxon>
        <taxon>Magnoliopsida</taxon>
        <taxon>eudicotyledons</taxon>
        <taxon>Gunneridae</taxon>
        <taxon>Pentapetalae</taxon>
        <taxon>rosids</taxon>
        <taxon>fabids</taxon>
        <taxon>Fabales</taxon>
        <taxon>Fabaceae</taxon>
        <taxon>Papilionoideae</taxon>
        <taxon>50 kb inversion clade</taxon>
        <taxon>NPAAA clade</taxon>
        <taxon>indigoferoid/millettioid clade</taxon>
        <taxon>Phaseoleae</taxon>
        <taxon>Vigna</taxon>
    </lineage>
</organism>
<accession>A0A0L9U3U1</accession>
<dbReference type="FunFam" id="3.40.50.1110:FF:000002">
    <property type="entry name" value="isoamyl acetate-hydrolyzing esterase 1 homolog"/>
    <property type="match status" value="1"/>
</dbReference>
<evidence type="ECO:0000259" key="4">
    <source>
        <dbReference type="Pfam" id="PF13472"/>
    </source>
</evidence>
<dbReference type="STRING" id="3914.A0A0L9U3U1"/>
<evidence type="ECO:0000313" key="8">
    <source>
        <dbReference type="Proteomes" id="UP000743370"/>
    </source>
</evidence>
<dbReference type="InterPro" id="IPR045136">
    <property type="entry name" value="Iah1-like"/>
</dbReference>
<dbReference type="GO" id="GO:0016787">
    <property type="term" value="F:hydrolase activity"/>
    <property type="evidence" value="ECO:0007669"/>
    <property type="project" value="UniProtKB-KW"/>
</dbReference>
<dbReference type="InterPro" id="IPR036514">
    <property type="entry name" value="SGNH_hydro_sf"/>
</dbReference>
<dbReference type="OMA" id="TGDSHTE"/>
<evidence type="ECO:0000256" key="3">
    <source>
        <dbReference type="ARBA" id="ARBA00022963"/>
    </source>
</evidence>